<proteinExistence type="predicted"/>
<gene>
    <name evidence="2" type="ORF">O181_126829</name>
</gene>
<evidence type="ECO:0000256" key="1">
    <source>
        <dbReference type="SAM" id="MobiDB-lite"/>
    </source>
</evidence>
<evidence type="ECO:0000313" key="2">
    <source>
        <dbReference type="EMBL" id="MBW0587114.1"/>
    </source>
</evidence>
<evidence type="ECO:0000313" key="3">
    <source>
        <dbReference type="Proteomes" id="UP000765509"/>
    </source>
</evidence>
<sequence length="228" mass="25922">MIKDAKALWTKIIKSFAFQTVKNSGRTWVKLECLRFNGNIEKYVKDCSNTQFEISGIGISLPPDIMAYSILGKFSRDKNAYDYVIDSMVLTITSEINAQIVLDQLSELIEYKKTKDSFQKGAKRETSQNSSLLTNSNDFPYKITYLCCKGKHSPKNTTQKPESCGVEHPELQPQSRNRHKKNINKFETHQNGMEALLSNTGPTQINKHTLVIDCGATHHIFHNKNVFT</sequence>
<dbReference type="Proteomes" id="UP000765509">
    <property type="component" value="Unassembled WGS sequence"/>
</dbReference>
<comment type="caution">
    <text evidence="2">The sequence shown here is derived from an EMBL/GenBank/DDBJ whole genome shotgun (WGS) entry which is preliminary data.</text>
</comment>
<name>A0A9Q3KU51_9BASI</name>
<organism evidence="2 3">
    <name type="scientific">Austropuccinia psidii MF-1</name>
    <dbReference type="NCBI Taxonomy" id="1389203"/>
    <lineage>
        <taxon>Eukaryota</taxon>
        <taxon>Fungi</taxon>
        <taxon>Dikarya</taxon>
        <taxon>Basidiomycota</taxon>
        <taxon>Pucciniomycotina</taxon>
        <taxon>Pucciniomycetes</taxon>
        <taxon>Pucciniales</taxon>
        <taxon>Sphaerophragmiaceae</taxon>
        <taxon>Austropuccinia</taxon>
    </lineage>
</organism>
<dbReference type="EMBL" id="AVOT02125955">
    <property type="protein sequence ID" value="MBW0587114.1"/>
    <property type="molecule type" value="Genomic_DNA"/>
</dbReference>
<dbReference type="AlphaFoldDB" id="A0A9Q3KU51"/>
<protein>
    <submittedName>
        <fullName evidence="2">Uncharacterized protein</fullName>
    </submittedName>
</protein>
<reference evidence="2" key="1">
    <citation type="submission" date="2021-03" db="EMBL/GenBank/DDBJ databases">
        <title>Draft genome sequence of rust myrtle Austropuccinia psidii MF-1, a brazilian biotype.</title>
        <authorList>
            <person name="Quecine M.C."/>
            <person name="Pachon D.M.R."/>
            <person name="Bonatelli M.L."/>
            <person name="Correr F.H."/>
            <person name="Franceschini L.M."/>
            <person name="Leite T.F."/>
            <person name="Margarido G.R.A."/>
            <person name="Almeida C.A."/>
            <person name="Ferrarezi J.A."/>
            <person name="Labate C.A."/>
        </authorList>
    </citation>
    <scope>NUCLEOTIDE SEQUENCE</scope>
    <source>
        <strain evidence="2">MF-1</strain>
    </source>
</reference>
<keyword evidence="3" id="KW-1185">Reference proteome</keyword>
<accession>A0A9Q3KU51</accession>
<feature type="region of interest" description="Disordered" evidence="1">
    <location>
        <begin position="155"/>
        <end position="179"/>
    </location>
</feature>